<dbReference type="AlphaFoldDB" id="X1BZ99"/>
<comment type="caution">
    <text evidence="1">The sequence shown here is derived from an EMBL/GenBank/DDBJ whole genome shotgun (WGS) entry which is preliminary data.</text>
</comment>
<reference evidence="1" key="1">
    <citation type="journal article" date="2014" name="Front. Microbiol.">
        <title>High frequency of phylogenetically diverse reductive dehalogenase-homologous genes in deep subseafloor sedimentary metagenomes.</title>
        <authorList>
            <person name="Kawai M."/>
            <person name="Futagami T."/>
            <person name="Toyoda A."/>
            <person name="Takaki Y."/>
            <person name="Nishi S."/>
            <person name="Hori S."/>
            <person name="Arai W."/>
            <person name="Tsubouchi T."/>
            <person name="Morono Y."/>
            <person name="Uchiyama I."/>
            <person name="Ito T."/>
            <person name="Fujiyama A."/>
            <person name="Inagaki F."/>
            <person name="Takami H."/>
        </authorList>
    </citation>
    <scope>NUCLEOTIDE SEQUENCE</scope>
    <source>
        <strain evidence="1">Expedition CK06-06</strain>
    </source>
</reference>
<proteinExistence type="predicted"/>
<accession>X1BZ99</accession>
<evidence type="ECO:0000313" key="1">
    <source>
        <dbReference type="EMBL" id="GAH00337.1"/>
    </source>
</evidence>
<sequence length="111" mass="12673">MKLEIKRGEAVNVTIKIDERTVMSHRLLGEDVVNATFESTTALDIAIKDYIVHDGKTYTLNNLPRVKKLSSLNFEYTAVFESLQYQLLKTQYLSYGLSEFDLVGDADDFMD</sequence>
<protein>
    <submittedName>
        <fullName evidence="1">Uncharacterized protein</fullName>
    </submittedName>
</protein>
<name>X1BZ99_9ZZZZ</name>
<dbReference type="EMBL" id="BART01022756">
    <property type="protein sequence ID" value="GAH00337.1"/>
    <property type="molecule type" value="Genomic_DNA"/>
</dbReference>
<feature type="non-terminal residue" evidence="1">
    <location>
        <position position="111"/>
    </location>
</feature>
<gene>
    <name evidence="1" type="ORF">S01H4_41587</name>
</gene>
<organism evidence="1">
    <name type="scientific">marine sediment metagenome</name>
    <dbReference type="NCBI Taxonomy" id="412755"/>
    <lineage>
        <taxon>unclassified sequences</taxon>
        <taxon>metagenomes</taxon>
        <taxon>ecological metagenomes</taxon>
    </lineage>
</organism>